<name>A0A934MSI5_9BACL</name>
<accession>A0A934MSI5</accession>
<dbReference type="RefSeq" id="WP_199021580.1">
    <property type="nucleotide sequence ID" value="NZ_JAELUP010000109.1"/>
</dbReference>
<reference evidence="1" key="1">
    <citation type="submission" date="2020-12" db="EMBL/GenBank/DDBJ databases">
        <authorList>
            <person name="Huq M.A."/>
        </authorList>
    </citation>
    <scope>NUCLEOTIDE SEQUENCE</scope>
    <source>
        <strain evidence="1">MAHUQ-46</strain>
    </source>
</reference>
<proteinExistence type="predicted"/>
<protein>
    <submittedName>
        <fullName evidence="1">Uncharacterized protein</fullName>
    </submittedName>
</protein>
<evidence type="ECO:0000313" key="1">
    <source>
        <dbReference type="EMBL" id="MBJ6363968.1"/>
    </source>
</evidence>
<gene>
    <name evidence="1" type="ORF">JFN88_22385</name>
</gene>
<dbReference type="EMBL" id="JAELUP010000109">
    <property type="protein sequence ID" value="MBJ6363968.1"/>
    <property type="molecule type" value="Genomic_DNA"/>
</dbReference>
<sequence>MKTKYNDFWLTKNTKPANAYMDEVAKESNFTGQHKGYTILPHKIHRCYGLSPYETISFGMAISFIRRWSKKC</sequence>
<organism evidence="1 2">
    <name type="scientific">Paenibacillus roseus</name>
    <dbReference type="NCBI Taxonomy" id="2798579"/>
    <lineage>
        <taxon>Bacteria</taxon>
        <taxon>Bacillati</taxon>
        <taxon>Bacillota</taxon>
        <taxon>Bacilli</taxon>
        <taxon>Bacillales</taxon>
        <taxon>Paenibacillaceae</taxon>
        <taxon>Paenibacillus</taxon>
    </lineage>
</organism>
<comment type="caution">
    <text evidence="1">The sequence shown here is derived from an EMBL/GenBank/DDBJ whole genome shotgun (WGS) entry which is preliminary data.</text>
</comment>
<dbReference type="AlphaFoldDB" id="A0A934MSI5"/>
<evidence type="ECO:0000313" key="2">
    <source>
        <dbReference type="Proteomes" id="UP000640274"/>
    </source>
</evidence>
<keyword evidence="2" id="KW-1185">Reference proteome</keyword>
<dbReference type="Proteomes" id="UP000640274">
    <property type="component" value="Unassembled WGS sequence"/>
</dbReference>